<feature type="transmembrane region" description="Helical" evidence="2">
    <location>
        <begin position="69"/>
        <end position="85"/>
    </location>
</feature>
<dbReference type="Proteomes" id="UP000027318">
    <property type="component" value="Unassembled WGS sequence"/>
</dbReference>
<keyword evidence="1" id="KW-0175">Coiled coil</keyword>
<keyword evidence="4" id="KW-1185">Reference proteome</keyword>
<sequence length="299" mass="34083">MLSFLQGFAMGLVMMSGPWLLAGMVKPEWVLAEAQPRRLTVWLRYGVILPFVCLLLGLTSLWGGFGPSLAGWLSGLGVLFAWVPLERRIRRFFMRRQQQKTTQAEQEQPLADLARDAASTDALPLVKQLEHLRQDLLQAGASPALPERFYSRYVQLQTVLRQRFQPQELAMQRAQTLVGEVYAGCLRRLQRLVDLYQHLQALDPDYIQRQLASPGVPAGTRDALLQRWQLVENLQQEIAMLMADAEKLLTALDSTRLALVQLQREAQSDQDLNQVLETLERFNQRVAHYESSASTWTRS</sequence>
<dbReference type="STRING" id="267850.ADINL_1644"/>
<gene>
    <name evidence="3" type="ORF">ADINL_1644</name>
</gene>
<evidence type="ECO:0000313" key="3">
    <source>
        <dbReference type="EMBL" id="KDE40007.1"/>
    </source>
</evidence>
<accession>A0A063Y6H0</accession>
<organism evidence="3 4">
    <name type="scientific">Nitrincola lacisaponensis</name>
    <dbReference type="NCBI Taxonomy" id="267850"/>
    <lineage>
        <taxon>Bacteria</taxon>
        <taxon>Pseudomonadati</taxon>
        <taxon>Pseudomonadota</taxon>
        <taxon>Gammaproteobacteria</taxon>
        <taxon>Oceanospirillales</taxon>
        <taxon>Oceanospirillaceae</taxon>
        <taxon>Nitrincola</taxon>
    </lineage>
</organism>
<comment type="caution">
    <text evidence="3">The sequence shown here is derived from an EMBL/GenBank/DDBJ whole genome shotgun (WGS) entry which is preliminary data.</text>
</comment>
<proteinExistence type="predicted"/>
<evidence type="ECO:0008006" key="5">
    <source>
        <dbReference type="Google" id="ProtNLM"/>
    </source>
</evidence>
<evidence type="ECO:0000256" key="2">
    <source>
        <dbReference type="SAM" id="Phobius"/>
    </source>
</evidence>
<dbReference type="EMBL" id="JMSZ01000021">
    <property type="protein sequence ID" value="KDE40007.1"/>
    <property type="molecule type" value="Genomic_DNA"/>
</dbReference>
<feature type="transmembrane region" description="Helical" evidence="2">
    <location>
        <begin position="45"/>
        <end position="63"/>
    </location>
</feature>
<keyword evidence="2" id="KW-0472">Membrane</keyword>
<reference evidence="3 4" key="1">
    <citation type="journal article" date="2005" name="Int. J. Syst. Evol. Microbiol.">
        <title>Nitrincola lacisaponensis gen. nov., sp. nov., a novel alkaliphilic bacterium isolated from an alkaline, saline lake.</title>
        <authorList>
            <person name="Dimitriu P.A."/>
            <person name="Shukla S.K."/>
            <person name="Conradt J."/>
            <person name="Marquez M.C."/>
            <person name="Ventosa A."/>
            <person name="Maglia A."/>
            <person name="Peyton B.M."/>
            <person name="Pinkart H.C."/>
            <person name="Mormile M.R."/>
        </authorList>
    </citation>
    <scope>NUCLEOTIDE SEQUENCE [LARGE SCALE GENOMIC DNA]</scope>
    <source>
        <strain evidence="3 4">4CA</strain>
    </source>
</reference>
<dbReference type="AlphaFoldDB" id="A0A063Y6H0"/>
<protein>
    <recommendedName>
        <fullName evidence="5">Cobyrinic acid a,c-diamide synthase</fullName>
    </recommendedName>
</protein>
<evidence type="ECO:0000256" key="1">
    <source>
        <dbReference type="SAM" id="Coils"/>
    </source>
</evidence>
<feature type="transmembrane region" description="Helical" evidence="2">
    <location>
        <begin position="6"/>
        <end position="25"/>
    </location>
</feature>
<name>A0A063Y6H0_9GAMM</name>
<evidence type="ECO:0000313" key="4">
    <source>
        <dbReference type="Proteomes" id="UP000027318"/>
    </source>
</evidence>
<keyword evidence="2" id="KW-0812">Transmembrane</keyword>
<dbReference type="PATRIC" id="fig|267850.7.peg.1622"/>
<feature type="coiled-coil region" evidence="1">
    <location>
        <begin position="231"/>
        <end position="292"/>
    </location>
</feature>
<keyword evidence="2" id="KW-1133">Transmembrane helix</keyword>